<evidence type="ECO:0000313" key="1">
    <source>
        <dbReference type="EMBL" id="TGO53612.1"/>
    </source>
</evidence>
<protein>
    <submittedName>
        <fullName evidence="1">Uncharacterized protein</fullName>
    </submittedName>
</protein>
<gene>
    <name evidence="1" type="ORF">BCON_0120g00090</name>
</gene>
<organism evidence="1 2">
    <name type="scientific">Botryotinia convoluta</name>
    <dbReference type="NCBI Taxonomy" id="54673"/>
    <lineage>
        <taxon>Eukaryota</taxon>
        <taxon>Fungi</taxon>
        <taxon>Dikarya</taxon>
        <taxon>Ascomycota</taxon>
        <taxon>Pezizomycotina</taxon>
        <taxon>Leotiomycetes</taxon>
        <taxon>Helotiales</taxon>
        <taxon>Sclerotiniaceae</taxon>
        <taxon>Botryotinia</taxon>
    </lineage>
</organism>
<proteinExistence type="predicted"/>
<keyword evidence="2" id="KW-1185">Reference proteome</keyword>
<dbReference type="OrthoDB" id="2831558at2759"/>
<dbReference type="AlphaFoldDB" id="A0A4Z1I2G6"/>
<name>A0A4Z1I2G6_9HELO</name>
<reference evidence="1 2" key="1">
    <citation type="submission" date="2017-12" db="EMBL/GenBank/DDBJ databases">
        <title>Comparative genomics of Botrytis spp.</title>
        <authorList>
            <person name="Valero-Jimenez C.A."/>
            <person name="Tapia P."/>
            <person name="Veloso J."/>
            <person name="Silva-Moreno E."/>
            <person name="Staats M."/>
            <person name="Valdes J.H."/>
            <person name="Van Kan J.A.L."/>
        </authorList>
    </citation>
    <scope>NUCLEOTIDE SEQUENCE [LARGE SCALE GENOMIC DNA]</scope>
    <source>
        <strain evidence="1 2">MUCL11595</strain>
    </source>
</reference>
<dbReference type="Proteomes" id="UP000297527">
    <property type="component" value="Unassembled WGS sequence"/>
</dbReference>
<accession>A0A4Z1I2G6</accession>
<comment type="caution">
    <text evidence="1">The sequence shown here is derived from an EMBL/GenBank/DDBJ whole genome shotgun (WGS) entry which is preliminary data.</text>
</comment>
<sequence length="157" mass="18398">MAVNHNHANYQSRLNTLNRYLQILCISQVISLFEHLFHPYLITKIDDYDQKLQQIKITPVQYKDDHPFKYNNFVYHLLLPNDTSGLQLPGCDDIPAGKREFIMRLSNPDSEDMHQDTRVQNEVGILTLARDALSRINPKSVYFISLTWVRYGGRYMP</sequence>
<dbReference type="EMBL" id="PQXN01000120">
    <property type="protein sequence ID" value="TGO53612.1"/>
    <property type="molecule type" value="Genomic_DNA"/>
</dbReference>
<evidence type="ECO:0000313" key="2">
    <source>
        <dbReference type="Proteomes" id="UP000297527"/>
    </source>
</evidence>